<dbReference type="PATRIC" id="fig|742737.3.peg.4898"/>
<feature type="transmembrane region" description="Helical" evidence="7">
    <location>
        <begin position="82"/>
        <end position="103"/>
    </location>
</feature>
<comment type="similarity">
    <text evidence="7">Belongs to the binding-protein-dependent transport system permease family.</text>
</comment>
<protein>
    <recommendedName>
        <fullName evidence="8">ABC transmembrane type-1 domain-containing protein</fullName>
    </recommendedName>
</protein>
<evidence type="ECO:0000256" key="6">
    <source>
        <dbReference type="ARBA" id="ARBA00023136"/>
    </source>
</evidence>
<evidence type="ECO:0000259" key="8">
    <source>
        <dbReference type="PROSITE" id="PS50928"/>
    </source>
</evidence>
<keyword evidence="10" id="KW-1185">Reference proteome</keyword>
<dbReference type="Gene3D" id="1.10.3720.10">
    <property type="entry name" value="MetI-like"/>
    <property type="match status" value="1"/>
</dbReference>
<keyword evidence="2 7" id="KW-0813">Transport</keyword>
<gene>
    <name evidence="9" type="ORF">HMPREF9473_04915</name>
</gene>
<dbReference type="RefSeq" id="WP_006782903.1">
    <property type="nucleotide sequence ID" value="NZ_CP040506.1"/>
</dbReference>
<organism evidence="9 10">
    <name type="scientific">Hungatella hathewayi WAL-18680</name>
    <dbReference type="NCBI Taxonomy" id="742737"/>
    <lineage>
        <taxon>Bacteria</taxon>
        <taxon>Bacillati</taxon>
        <taxon>Bacillota</taxon>
        <taxon>Clostridia</taxon>
        <taxon>Lachnospirales</taxon>
        <taxon>Lachnospiraceae</taxon>
        <taxon>Hungatella</taxon>
    </lineage>
</organism>
<evidence type="ECO:0000256" key="2">
    <source>
        <dbReference type="ARBA" id="ARBA00022448"/>
    </source>
</evidence>
<evidence type="ECO:0000256" key="5">
    <source>
        <dbReference type="ARBA" id="ARBA00022989"/>
    </source>
</evidence>
<dbReference type="PANTHER" id="PTHR30193:SF37">
    <property type="entry name" value="INNER MEMBRANE ABC TRANSPORTER PERMEASE PROTEIN YCJO"/>
    <property type="match status" value="1"/>
</dbReference>
<dbReference type="HOGENOM" id="CLU_016047_0_0_9"/>
<evidence type="ECO:0000256" key="3">
    <source>
        <dbReference type="ARBA" id="ARBA00022475"/>
    </source>
</evidence>
<reference evidence="9 10" key="1">
    <citation type="submission" date="2011-08" db="EMBL/GenBank/DDBJ databases">
        <title>The Genome Sequence of Clostridium hathewayi WAL-18680.</title>
        <authorList>
            <consortium name="The Broad Institute Genome Sequencing Platform"/>
            <person name="Earl A."/>
            <person name="Ward D."/>
            <person name="Feldgarden M."/>
            <person name="Gevers D."/>
            <person name="Finegold S.M."/>
            <person name="Summanen P.H."/>
            <person name="Molitoris D.R."/>
            <person name="Song M."/>
            <person name="Daigneault M."/>
            <person name="Allen-Vercoe E."/>
            <person name="Young S.K."/>
            <person name="Zeng Q."/>
            <person name="Gargeya S."/>
            <person name="Fitzgerald M."/>
            <person name="Haas B."/>
            <person name="Abouelleil A."/>
            <person name="Alvarado L."/>
            <person name="Arachchi H.M."/>
            <person name="Berlin A."/>
            <person name="Brown A."/>
            <person name="Chapman S.B."/>
            <person name="Chen Z."/>
            <person name="Dunbar C."/>
            <person name="Freedman E."/>
            <person name="Gearin G."/>
            <person name="Gellesch M."/>
            <person name="Goldberg J."/>
            <person name="Griggs A."/>
            <person name="Gujja S."/>
            <person name="Heiman D."/>
            <person name="Howarth C."/>
            <person name="Larson L."/>
            <person name="Lui A."/>
            <person name="MacDonald P.J.P."/>
            <person name="Montmayeur A."/>
            <person name="Murphy C."/>
            <person name="Neiman D."/>
            <person name="Pearson M."/>
            <person name="Priest M."/>
            <person name="Roberts A."/>
            <person name="Saif S."/>
            <person name="Shea T."/>
            <person name="Shenoy N."/>
            <person name="Sisk P."/>
            <person name="Stolte C."/>
            <person name="Sykes S."/>
            <person name="Wortman J."/>
            <person name="Nusbaum C."/>
            <person name="Birren B."/>
        </authorList>
    </citation>
    <scope>NUCLEOTIDE SEQUENCE [LARGE SCALE GENOMIC DNA]</scope>
    <source>
        <strain evidence="9 10">WAL-18680</strain>
    </source>
</reference>
<dbReference type="EMBL" id="ADLN01000127">
    <property type="protein sequence ID" value="EHI57008.1"/>
    <property type="molecule type" value="Genomic_DNA"/>
</dbReference>
<dbReference type="InterPro" id="IPR000515">
    <property type="entry name" value="MetI-like"/>
</dbReference>
<accession>G5IN37</accession>
<evidence type="ECO:0000313" key="9">
    <source>
        <dbReference type="EMBL" id="EHI57008.1"/>
    </source>
</evidence>
<name>G5IN37_9FIRM</name>
<keyword evidence="6 7" id="KW-0472">Membrane</keyword>
<dbReference type="Proteomes" id="UP000005384">
    <property type="component" value="Unassembled WGS sequence"/>
</dbReference>
<dbReference type="InterPro" id="IPR051393">
    <property type="entry name" value="ABC_transporter_permease"/>
</dbReference>
<evidence type="ECO:0000256" key="1">
    <source>
        <dbReference type="ARBA" id="ARBA00004651"/>
    </source>
</evidence>
<evidence type="ECO:0000256" key="7">
    <source>
        <dbReference type="RuleBase" id="RU363032"/>
    </source>
</evidence>
<feature type="transmembrane region" description="Helical" evidence="7">
    <location>
        <begin position="277"/>
        <end position="299"/>
    </location>
</feature>
<dbReference type="GO" id="GO:0055085">
    <property type="term" value="P:transmembrane transport"/>
    <property type="evidence" value="ECO:0007669"/>
    <property type="project" value="InterPro"/>
</dbReference>
<evidence type="ECO:0000256" key="4">
    <source>
        <dbReference type="ARBA" id="ARBA00022692"/>
    </source>
</evidence>
<feature type="transmembrane region" description="Helical" evidence="7">
    <location>
        <begin position="217"/>
        <end position="236"/>
    </location>
</feature>
<evidence type="ECO:0000313" key="10">
    <source>
        <dbReference type="Proteomes" id="UP000005384"/>
    </source>
</evidence>
<keyword evidence="4 7" id="KW-0812">Transmembrane</keyword>
<keyword evidence="5 7" id="KW-1133">Transmembrane helix</keyword>
<dbReference type="CDD" id="cd06261">
    <property type="entry name" value="TM_PBP2"/>
    <property type="match status" value="1"/>
</dbReference>
<feature type="domain" description="ABC transmembrane type-1" evidence="8">
    <location>
        <begin position="78"/>
        <end position="295"/>
    </location>
</feature>
<feature type="transmembrane region" description="Helical" evidence="7">
    <location>
        <begin position="115"/>
        <end position="136"/>
    </location>
</feature>
<dbReference type="OrthoDB" id="9761387at2"/>
<dbReference type="PROSITE" id="PS50928">
    <property type="entry name" value="ABC_TM1"/>
    <property type="match status" value="1"/>
</dbReference>
<comment type="caution">
    <text evidence="9">The sequence shown here is derived from an EMBL/GenBank/DDBJ whole genome shotgun (WGS) entry which is preliminary data.</text>
</comment>
<dbReference type="SUPFAM" id="SSF161098">
    <property type="entry name" value="MetI-like"/>
    <property type="match status" value="1"/>
</dbReference>
<proteinExistence type="inferred from homology"/>
<feature type="transmembrane region" description="Helical" evidence="7">
    <location>
        <begin position="168"/>
        <end position="188"/>
    </location>
</feature>
<dbReference type="GO" id="GO:0005886">
    <property type="term" value="C:plasma membrane"/>
    <property type="evidence" value="ECO:0007669"/>
    <property type="project" value="UniProtKB-SubCell"/>
</dbReference>
<dbReference type="AlphaFoldDB" id="G5IN37"/>
<sequence>MKKKKNRGAGWSKNRDTVQSYLMIAPMLAGFLLFTIYPMLWLIRWSWFDYDGMTTAKFIGFANYIRAFTRDTRYWQSLANTFLIVGGKLVLEIPLALFLAVVLNSGKKVNAFFRTLFFSPAIVSTAIVGIVFYLLFDPFQGPVNLLLKQSGLIARNVNWFGTKGLADIVIILASVWRGFGTNMIFFIMGLQNIPLEIYECASLDGVNTWTRFTKITLPMLSPTIKIVMMLFLVNGIKMSDMVLALTNGQPGGSTEVVMSYTFKYFFSYGSADTISQYGYSSALAVITALIISIVIGGFLKATKQVGDFY</sequence>
<dbReference type="Pfam" id="PF00528">
    <property type="entry name" value="BPD_transp_1"/>
    <property type="match status" value="1"/>
</dbReference>
<feature type="transmembrane region" description="Helical" evidence="7">
    <location>
        <begin position="21"/>
        <end position="43"/>
    </location>
</feature>
<comment type="subcellular location">
    <subcellularLocation>
        <location evidence="1 7">Cell membrane</location>
        <topology evidence="1 7">Multi-pass membrane protein</topology>
    </subcellularLocation>
</comment>
<dbReference type="PANTHER" id="PTHR30193">
    <property type="entry name" value="ABC TRANSPORTER PERMEASE PROTEIN"/>
    <property type="match status" value="1"/>
</dbReference>
<dbReference type="InterPro" id="IPR035906">
    <property type="entry name" value="MetI-like_sf"/>
</dbReference>
<keyword evidence="3" id="KW-1003">Cell membrane</keyword>